<organism evidence="1 2">
    <name type="scientific">Strongyloides stercoralis</name>
    <name type="common">Threadworm</name>
    <dbReference type="NCBI Taxonomy" id="6248"/>
    <lineage>
        <taxon>Eukaryota</taxon>
        <taxon>Metazoa</taxon>
        <taxon>Ecdysozoa</taxon>
        <taxon>Nematoda</taxon>
        <taxon>Chromadorea</taxon>
        <taxon>Rhabditida</taxon>
        <taxon>Tylenchina</taxon>
        <taxon>Panagrolaimomorpha</taxon>
        <taxon>Strongyloidoidea</taxon>
        <taxon>Strongyloididae</taxon>
        <taxon>Strongyloides</taxon>
    </lineage>
</organism>
<protein>
    <submittedName>
        <fullName evidence="2">Uncharacterized protein</fullName>
    </submittedName>
</protein>
<accession>A0AAF5D8F9</accession>
<sequence length="185" mass="20733">MDYSLLYNNNMNYGSLFGAYNPYYNMFGNYGMNSPFYDYKSMYNSWPYYQNGMLNDGMNNGYSNGMMNSMNTNGMMNSMSTNGMMSSMNTNGMMNSMNTNGMMNSMNTNGLTSNNNMFGTTMTSPELALNTRHINFGSAGYRSSSPLNKYQSLLKMKGTTTINSDNCLLSMGCISNQWGQTKKKS</sequence>
<reference evidence="2" key="1">
    <citation type="submission" date="2024-02" db="UniProtKB">
        <authorList>
            <consortium name="WormBaseParasite"/>
        </authorList>
    </citation>
    <scope>IDENTIFICATION</scope>
</reference>
<dbReference type="AlphaFoldDB" id="A0AAF5D8F9"/>
<evidence type="ECO:0000313" key="1">
    <source>
        <dbReference type="Proteomes" id="UP000035681"/>
    </source>
</evidence>
<dbReference type="WBParaSite" id="TCONS_00008506.p1">
    <property type="protein sequence ID" value="TCONS_00008506.p1"/>
    <property type="gene ID" value="XLOC_006443"/>
</dbReference>
<dbReference type="Proteomes" id="UP000035681">
    <property type="component" value="Unplaced"/>
</dbReference>
<evidence type="ECO:0000313" key="2">
    <source>
        <dbReference type="WBParaSite" id="TCONS_00008506.p1"/>
    </source>
</evidence>
<proteinExistence type="predicted"/>
<keyword evidence="1" id="KW-1185">Reference proteome</keyword>
<name>A0AAF5D8F9_STRER</name>